<name>A0A9D6LR49_9BACT</name>
<dbReference type="Proteomes" id="UP000808388">
    <property type="component" value="Unassembled WGS sequence"/>
</dbReference>
<evidence type="ECO:0000256" key="1">
    <source>
        <dbReference type="SAM" id="MobiDB-lite"/>
    </source>
</evidence>
<feature type="region of interest" description="Disordered" evidence="1">
    <location>
        <begin position="1"/>
        <end position="34"/>
    </location>
</feature>
<reference evidence="2" key="1">
    <citation type="submission" date="2020-07" db="EMBL/GenBank/DDBJ databases">
        <title>Huge and variable diversity of episymbiotic CPR bacteria and DPANN archaea in groundwater ecosystems.</title>
        <authorList>
            <person name="He C.Y."/>
            <person name="Keren R."/>
            <person name="Whittaker M."/>
            <person name="Farag I.F."/>
            <person name="Doudna J."/>
            <person name="Cate J.H.D."/>
            <person name="Banfield J.F."/>
        </authorList>
    </citation>
    <scope>NUCLEOTIDE SEQUENCE</scope>
    <source>
        <strain evidence="2">NC_groundwater_972_Pr1_S-0.2um_49_27</strain>
    </source>
</reference>
<gene>
    <name evidence="2" type="ORF">HY220_02150</name>
</gene>
<dbReference type="AlphaFoldDB" id="A0A9D6LR49"/>
<protein>
    <submittedName>
        <fullName evidence="2">Uncharacterized protein</fullName>
    </submittedName>
</protein>
<feature type="compositionally biased region" description="Basic residues" evidence="1">
    <location>
        <begin position="17"/>
        <end position="32"/>
    </location>
</feature>
<evidence type="ECO:0000313" key="3">
    <source>
        <dbReference type="Proteomes" id="UP000808388"/>
    </source>
</evidence>
<proteinExistence type="predicted"/>
<organism evidence="2 3">
    <name type="scientific">Candidatus Sungiibacteriota bacterium</name>
    <dbReference type="NCBI Taxonomy" id="2750080"/>
    <lineage>
        <taxon>Bacteria</taxon>
        <taxon>Candidatus Sungiibacteriota</taxon>
    </lineage>
</organism>
<dbReference type="EMBL" id="JACQCQ010000009">
    <property type="protein sequence ID" value="MBI3627531.1"/>
    <property type="molecule type" value="Genomic_DNA"/>
</dbReference>
<feature type="region of interest" description="Disordered" evidence="1">
    <location>
        <begin position="54"/>
        <end position="77"/>
    </location>
</feature>
<sequence length="77" mass="9005">MKRRQKKAKDAPGMRGSRSRVKSSGKLRRKRNDTKIGTLQQIYHRTLGKDGLQLGTLLKRKHKRSLKRLVKPKKKSR</sequence>
<evidence type="ECO:0000313" key="2">
    <source>
        <dbReference type="EMBL" id="MBI3627531.1"/>
    </source>
</evidence>
<comment type="caution">
    <text evidence="2">The sequence shown here is derived from an EMBL/GenBank/DDBJ whole genome shotgun (WGS) entry which is preliminary data.</text>
</comment>
<feature type="compositionally biased region" description="Basic residues" evidence="1">
    <location>
        <begin position="58"/>
        <end position="77"/>
    </location>
</feature>
<accession>A0A9D6LR49</accession>